<dbReference type="STRING" id="145857.GA0070616_0481"/>
<evidence type="ECO:0000313" key="1">
    <source>
        <dbReference type="EMBL" id="SCL14579.1"/>
    </source>
</evidence>
<gene>
    <name evidence="1" type="ORF">GA0070616_0481</name>
</gene>
<reference evidence="1 2" key="1">
    <citation type="submission" date="2016-06" db="EMBL/GenBank/DDBJ databases">
        <authorList>
            <person name="Kjaerup R.B."/>
            <person name="Dalgaard T.S."/>
            <person name="Juul-Madsen H.R."/>
        </authorList>
    </citation>
    <scope>NUCLEOTIDE SEQUENCE [LARGE SCALE GENOMIC DNA]</scope>
    <source>
        <strain evidence="1 2">DSM 43818</strain>
    </source>
</reference>
<name>A0A1C6RBV5_9ACTN</name>
<evidence type="ECO:0000313" key="2">
    <source>
        <dbReference type="Proteomes" id="UP000199699"/>
    </source>
</evidence>
<proteinExistence type="predicted"/>
<dbReference type="AlphaFoldDB" id="A0A1C6RBV5"/>
<keyword evidence="2" id="KW-1185">Reference proteome</keyword>
<dbReference type="RefSeq" id="WP_091075439.1">
    <property type="nucleotide sequence ID" value="NZ_FMHT01000003.1"/>
</dbReference>
<protein>
    <submittedName>
        <fullName evidence="1">Uncharacterized protein</fullName>
    </submittedName>
</protein>
<organism evidence="1 2">
    <name type="scientific">Micromonospora nigra</name>
    <dbReference type="NCBI Taxonomy" id="145857"/>
    <lineage>
        <taxon>Bacteria</taxon>
        <taxon>Bacillati</taxon>
        <taxon>Actinomycetota</taxon>
        <taxon>Actinomycetes</taxon>
        <taxon>Micromonosporales</taxon>
        <taxon>Micromonosporaceae</taxon>
        <taxon>Micromonospora</taxon>
    </lineage>
</organism>
<accession>A0A1C6RBV5</accession>
<dbReference type="Proteomes" id="UP000199699">
    <property type="component" value="Unassembled WGS sequence"/>
</dbReference>
<dbReference type="OrthoDB" id="3369278at2"/>
<sequence>MGGTVDRISIRVTVADPARATAVETRILVDDRPVVAEVFTAGPAEPPEHLLGPDHRLHADVEPHEVRLAEADCTEGCCGALYVTIQRCGDQVVWRDWRNPDAAGLTLRPFTFDAAQYDTEIARAESDHSWEWHERTVARLVGQRLREDPELLGRWDCCPGWVEARPNDSGRVHVSYFHPRPPSAGEQPWLQFVAVLDVAAGDPAKAAGGVVSALCDGDPRRQGRLAGGTREAARQLGFRWPP</sequence>
<dbReference type="EMBL" id="FMHT01000003">
    <property type="protein sequence ID" value="SCL14579.1"/>
    <property type="molecule type" value="Genomic_DNA"/>
</dbReference>